<dbReference type="Proteomes" id="UP000243579">
    <property type="component" value="Unassembled WGS sequence"/>
</dbReference>
<dbReference type="STRING" id="1202772.A0A1V9YTK0"/>
<keyword evidence="2" id="KW-0813">Transport</keyword>
<comment type="caution">
    <text evidence="9">The sequence shown here is derived from an EMBL/GenBank/DDBJ whole genome shotgun (WGS) entry which is preliminary data.</text>
</comment>
<sequence length="105" mass="11892">MAWMVSAEIFPDFLHSNAGSIGTMCTWLGNLLVGVFYPTISKQGNLGDYAFFIFVGLLLVYIAFIYFKVPETARKTFDEIQKEFNIEPEHADEEDDGAKADPWET</sequence>
<evidence type="ECO:0000313" key="9">
    <source>
        <dbReference type="EMBL" id="OQR89007.1"/>
    </source>
</evidence>
<feature type="transmembrane region" description="Helical" evidence="7">
    <location>
        <begin position="20"/>
        <end position="37"/>
    </location>
</feature>
<dbReference type="EMBL" id="JNBR01000982">
    <property type="protein sequence ID" value="OQR89007.1"/>
    <property type="molecule type" value="Genomic_DNA"/>
</dbReference>
<dbReference type="OrthoDB" id="4540492at2759"/>
<evidence type="ECO:0000313" key="10">
    <source>
        <dbReference type="Proteomes" id="UP000243579"/>
    </source>
</evidence>
<protein>
    <recommendedName>
        <fullName evidence="8">Major facilitator superfamily (MFS) profile domain-containing protein</fullName>
    </recommendedName>
</protein>
<feature type="region of interest" description="Disordered" evidence="6">
    <location>
        <begin position="85"/>
        <end position="105"/>
    </location>
</feature>
<dbReference type="InterPro" id="IPR020846">
    <property type="entry name" value="MFS_dom"/>
</dbReference>
<accession>A0A1V9YTK0</accession>
<gene>
    <name evidence="9" type="ORF">ACHHYP_06524</name>
</gene>
<organism evidence="9 10">
    <name type="scientific">Achlya hypogyna</name>
    <name type="common">Oomycete</name>
    <name type="synonym">Protoachlya hypogyna</name>
    <dbReference type="NCBI Taxonomy" id="1202772"/>
    <lineage>
        <taxon>Eukaryota</taxon>
        <taxon>Sar</taxon>
        <taxon>Stramenopiles</taxon>
        <taxon>Oomycota</taxon>
        <taxon>Saprolegniomycetes</taxon>
        <taxon>Saprolegniales</taxon>
        <taxon>Achlyaceae</taxon>
        <taxon>Achlya</taxon>
    </lineage>
</organism>
<evidence type="ECO:0000256" key="2">
    <source>
        <dbReference type="ARBA" id="ARBA00022448"/>
    </source>
</evidence>
<evidence type="ECO:0000259" key="8">
    <source>
        <dbReference type="PROSITE" id="PS50850"/>
    </source>
</evidence>
<name>A0A1V9YTK0_ACHHY</name>
<keyword evidence="5 7" id="KW-0472">Membrane</keyword>
<evidence type="ECO:0000256" key="6">
    <source>
        <dbReference type="SAM" id="MobiDB-lite"/>
    </source>
</evidence>
<dbReference type="InterPro" id="IPR045263">
    <property type="entry name" value="GLUT"/>
</dbReference>
<dbReference type="SUPFAM" id="SSF103473">
    <property type="entry name" value="MFS general substrate transporter"/>
    <property type="match status" value="1"/>
</dbReference>
<dbReference type="GO" id="GO:0015149">
    <property type="term" value="F:hexose transmembrane transporter activity"/>
    <property type="evidence" value="ECO:0007669"/>
    <property type="project" value="TreeGrafter"/>
</dbReference>
<reference evidence="9 10" key="1">
    <citation type="journal article" date="2014" name="Genome Biol. Evol.">
        <title>The secreted proteins of Achlya hypogyna and Thraustotheca clavata identify the ancestral oomycete secretome and reveal gene acquisitions by horizontal gene transfer.</title>
        <authorList>
            <person name="Misner I."/>
            <person name="Blouin N."/>
            <person name="Leonard G."/>
            <person name="Richards T.A."/>
            <person name="Lane C.E."/>
        </authorList>
    </citation>
    <scope>NUCLEOTIDE SEQUENCE [LARGE SCALE GENOMIC DNA]</scope>
    <source>
        <strain evidence="9 10">ATCC 48635</strain>
    </source>
</reference>
<dbReference type="InterPro" id="IPR036259">
    <property type="entry name" value="MFS_trans_sf"/>
</dbReference>
<keyword evidence="4 7" id="KW-1133">Transmembrane helix</keyword>
<keyword evidence="10" id="KW-1185">Reference proteome</keyword>
<evidence type="ECO:0000256" key="7">
    <source>
        <dbReference type="SAM" id="Phobius"/>
    </source>
</evidence>
<feature type="transmembrane region" description="Helical" evidence="7">
    <location>
        <begin position="49"/>
        <end position="67"/>
    </location>
</feature>
<feature type="domain" description="Major facilitator superfamily (MFS) profile" evidence="8">
    <location>
        <begin position="1"/>
        <end position="73"/>
    </location>
</feature>
<evidence type="ECO:0000256" key="3">
    <source>
        <dbReference type="ARBA" id="ARBA00022692"/>
    </source>
</evidence>
<evidence type="ECO:0000256" key="1">
    <source>
        <dbReference type="ARBA" id="ARBA00004141"/>
    </source>
</evidence>
<dbReference type="AlphaFoldDB" id="A0A1V9YTK0"/>
<dbReference type="GO" id="GO:0016020">
    <property type="term" value="C:membrane"/>
    <property type="evidence" value="ECO:0007669"/>
    <property type="project" value="UniProtKB-SubCell"/>
</dbReference>
<comment type="subcellular location">
    <subcellularLocation>
        <location evidence="1">Membrane</location>
        <topology evidence="1">Multi-pass membrane protein</topology>
    </subcellularLocation>
</comment>
<dbReference type="Pfam" id="PF00083">
    <property type="entry name" value="Sugar_tr"/>
    <property type="match status" value="1"/>
</dbReference>
<dbReference type="PROSITE" id="PS50850">
    <property type="entry name" value="MFS"/>
    <property type="match status" value="1"/>
</dbReference>
<proteinExistence type="predicted"/>
<evidence type="ECO:0000256" key="4">
    <source>
        <dbReference type="ARBA" id="ARBA00022989"/>
    </source>
</evidence>
<dbReference type="Gene3D" id="1.20.1250.20">
    <property type="entry name" value="MFS general substrate transporter like domains"/>
    <property type="match status" value="1"/>
</dbReference>
<evidence type="ECO:0000256" key="5">
    <source>
        <dbReference type="ARBA" id="ARBA00023136"/>
    </source>
</evidence>
<dbReference type="InterPro" id="IPR005828">
    <property type="entry name" value="MFS_sugar_transport-like"/>
</dbReference>
<keyword evidence="3 7" id="KW-0812">Transmembrane</keyword>
<dbReference type="PANTHER" id="PTHR23503">
    <property type="entry name" value="SOLUTE CARRIER FAMILY 2"/>
    <property type="match status" value="1"/>
</dbReference>
<dbReference type="PANTHER" id="PTHR23503:SF8">
    <property type="entry name" value="FACILITATED GLUCOSE TRANSPORTER PROTEIN 1"/>
    <property type="match status" value="1"/>
</dbReference>